<dbReference type="InterPro" id="IPR009081">
    <property type="entry name" value="PP-bd_ACP"/>
</dbReference>
<accession>A0A9D1K3F7</accession>
<evidence type="ECO:0000259" key="1">
    <source>
        <dbReference type="PROSITE" id="PS50075"/>
    </source>
</evidence>
<dbReference type="EMBL" id="DVJO01000007">
    <property type="protein sequence ID" value="HIS82028.1"/>
    <property type="molecule type" value="Genomic_DNA"/>
</dbReference>
<dbReference type="NCBIfam" id="NF003757">
    <property type="entry name" value="PRK05350.1"/>
    <property type="match status" value="1"/>
</dbReference>
<reference evidence="2" key="2">
    <citation type="journal article" date="2021" name="PeerJ">
        <title>Extensive microbial diversity within the chicken gut microbiome revealed by metagenomics and culture.</title>
        <authorList>
            <person name="Gilroy R."/>
            <person name="Ravi A."/>
            <person name="Getino M."/>
            <person name="Pursley I."/>
            <person name="Horton D.L."/>
            <person name="Alikhan N.F."/>
            <person name="Baker D."/>
            <person name="Gharbi K."/>
            <person name="Hall N."/>
            <person name="Watson M."/>
            <person name="Adriaenssens E.M."/>
            <person name="Foster-Nyarko E."/>
            <person name="Jarju S."/>
            <person name="Secka A."/>
            <person name="Antonio M."/>
            <person name="Oren A."/>
            <person name="Chaudhuri R.R."/>
            <person name="La Ragione R."/>
            <person name="Hildebrand F."/>
            <person name="Pallen M.J."/>
        </authorList>
    </citation>
    <scope>NUCLEOTIDE SEQUENCE</scope>
    <source>
        <strain evidence="2">CHK152-2994</strain>
    </source>
</reference>
<evidence type="ECO:0000313" key="3">
    <source>
        <dbReference type="Proteomes" id="UP000824139"/>
    </source>
</evidence>
<feature type="domain" description="Carrier" evidence="1">
    <location>
        <begin position="8"/>
        <end position="83"/>
    </location>
</feature>
<dbReference type="AlphaFoldDB" id="A0A9D1K3F7"/>
<comment type="caution">
    <text evidence="2">The sequence shown here is derived from an EMBL/GenBank/DDBJ whole genome shotgun (WGS) entry which is preliminary data.</text>
</comment>
<dbReference type="SUPFAM" id="SSF47336">
    <property type="entry name" value="ACP-like"/>
    <property type="match status" value="1"/>
</dbReference>
<dbReference type="PROSITE" id="PS50075">
    <property type="entry name" value="CARRIER"/>
    <property type="match status" value="1"/>
</dbReference>
<evidence type="ECO:0000313" key="2">
    <source>
        <dbReference type="EMBL" id="HIS82028.1"/>
    </source>
</evidence>
<protein>
    <submittedName>
        <fullName evidence="2">Acyl carrier protein</fullName>
    </submittedName>
</protein>
<dbReference type="Proteomes" id="UP000824139">
    <property type="component" value="Unassembled WGS sequence"/>
</dbReference>
<sequence length="87" mass="10127">MANKFTKEQIFEELKNILHDELEIDEDLIKGEANLFEDFELDSIDAVDIAVRMQRFTDKKLTPEEFKQIKTVDDVVNAVLALLNKDE</sequence>
<gene>
    <name evidence="2" type="ORF">IAD41_00245</name>
</gene>
<proteinExistence type="predicted"/>
<dbReference type="Pfam" id="PF00550">
    <property type="entry name" value="PP-binding"/>
    <property type="match status" value="1"/>
</dbReference>
<reference evidence="2" key="1">
    <citation type="submission" date="2020-10" db="EMBL/GenBank/DDBJ databases">
        <authorList>
            <person name="Gilroy R."/>
        </authorList>
    </citation>
    <scope>NUCLEOTIDE SEQUENCE</scope>
    <source>
        <strain evidence="2">CHK152-2994</strain>
    </source>
</reference>
<dbReference type="Gene3D" id="1.10.1200.10">
    <property type="entry name" value="ACP-like"/>
    <property type="match status" value="1"/>
</dbReference>
<dbReference type="InterPro" id="IPR036736">
    <property type="entry name" value="ACP-like_sf"/>
</dbReference>
<name>A0A9D1K3F7_9BACT</name>
<organism evidence="2 3">
    <name type="scientific">Candidatus Scatenecus faecavium</name>
    <dbReference type="NCBI Taxonomy" id="2840915"/>
    <lineage>
        <taxon>Bacteria</taxon>
        <taxon>Candidatus Scatenecus</taxon>
    </lineage>
</organism>